<dbReference type="OrthoDB" id="656959at2"/>
<dbReference type="EMBL" id="VFJE01000053">
    <property type="protein sequence ID" value="TPD70013.1"/>
    <property type="molecule type" value="Genomic_DNA"/>
</dbReference>
<organism evidence="1 2">
    <name type="scientific">Flavobacterium microcysteis</name>
    <dbReference type="NCBI Taxonomy" id="2596891"/>
    <lineage>
        <taxon>Bacteria</taxon>
        <taxon>Pseudomonadati</taxon>
        <taxon>Bacteroidota</taxon>
        <taxon>Flavobacteriia</taxon>
        <taxon>Flavobacteriales</taxon>
        <taxon>Flavobacteriaceae</taxon>
        <taxon>Flavobacterium</taxon>
    </lineage>
</organism>
<gene>
    <name evidence="1" type="ORF">FJA49_08920</name>
</gene>
<proteinExistence type="predicted"/>
<sequence length="171" mass="19641">MNRTLSVLIVFFICNLVIGQSKRDALNYPFTKANSIMIASFENLQFVNDSLSIIECREIPKTNGKINIGEFKQLVNLKKSEYPKISDIIFSKSIEENIIGKGKCSETGYAILFFDKAGNVFEYIQFCYNCKTFSSSFGKDKLKNDDYEKLDRLKDLFNDNGIPIKVYREGY</sequence>
<comment type="caution">
    <text evidence="1">The sequence shown here is derived from an EMBL/GenBank/DDBJ whole genome shotgun (WGS) entry which is preliminary data.</text>
</comment>
<name>A0A501QBF9_9FLAO</name>
<reference evidence="1 2" key="1">
    <citation type="submission" date="2019-06" db="EMBL/GenBank/DDBJ databases">
        <title>Flavobacterium sp. MaA-Y11 from geoumgang.</title>
        <authorList>
            <person name="Jeong S."/>
        </authorList>
    </citation>
    <scope>NUCLEOTIDE SEQUENCE [LARGE SCALE GENOMIC DNA]</scope>
    <source>
        <strain evidence="1 2">MaA-Y11</strain>
    </source>
</reference>
<dbReference type="Proteomes" id="UP000319175">
    <property type="component" value="Unassembled WGS sequence"/>
</dbReference>
<protein>
    <submittedName>
        <fullName evidence="1">Uncharacterized protein</fullName>
    </submittedName>
</protein>
<keyword evidence="2" id="KW-1185">Reference proteome</keyword>
<evidence type="ECO:0000313" key="1">
    <source>
        <dbReference type="EMBL" id="TPD70013.1"/>
    </source>
</evidence>
<evidence type="ECO:0000313" key="2">
    <source>
        <dbReference type="Proteomes" id="UP000319175"/>
    </source>
</evidence>
<dbReference type="AlphaFoldDB" id="A0A501QBF9"/>
<accession>A0A501QBF9</accession>
<dbReference type="RefSeq" id="WP_140000619.1">
    <property type="nucleotide sequence ID" value="NZ_VFJE01000053.1"/>
</dbReference>